<keyword evidence="1" id="KW-0812">Transmembrane</keyword>
<gene>
    <name evidence="2" type="ORF">F0145_04490</name>
</gene>
<keyword evidence="1" id="KW-0472">Membrane</keyword>
<feature type="transmembrane region" description="Helical" evidence="1">
    <location>
        <begin position="365"/>
        <end position="383"/>
    </location>
</feature>
<feature type="transmembrane region" description="Helical" evidence="1">
    <location>
        <begin position="211"/>
        <end position="228"/>
    </location>
</feature>
<dbReference type="Proteomes" id="UP000323426">
    <property type="component" value="Unassembled WGS sequence"/>
</dbReference>
<organism evidence="2 3">
    <name type="scientific">Adhaeribacter rhizoryzae</name>
    <dbReference type="NCBI Taxonomy" id="2607907"/>
    <lineage>
        <taxon>Bacteria</taxon>
        <taxon>Pseudomonadati</taxon>
        <taxon>Bacteroidota</taxon>
        <taxon>Cytophagia</taxon>
        <taxon>Cytophagales</taxon>
        <taxon>Hymenobacteraceae</taxon>
        <taxon>Adhaeribacter</taxon>
    </lineage>
</organism>
<name>A0A5M6DTM1_9BACT</name>
<accession>A0A5M6DTM1</accession>
<reference evidence="2 3" key="1">
    <citation type="submission" date="2019-09" db="EMBL/GenBank/DDBJ databases">
        <title>Genome sequence and assembly of Adhaeribacter sp.</title>
        <authorList>
            <person name="Chhetri G."/>
        </authorList>
    </citation>
    <scope>NUCLEOTIDE SEQUENCE [LARGE SCALE GENOMIC DNA]</scope>
    <source>
        <strain evidence="2 3">DK36</strain>
    </source>
</reference>
<evidence type="ECO:0000256" key="1">
    <source>
        <dbReference type="SAM" id="Phobius"/>
    </source>
</evidence>
<feature type="transmembrane region" description="Helical" evidence="1">
    <location>
        <begin position="162"/>
        <end position="182"/>
    </location>
</feature>
<feature type="transmembrane region" description="Helical" evidence="1">
    <location>
        <begin position="102"/>
        <end position="118"/>
    </location>
</feature>
<sequence length="416" mass="47771">MSELFLYLFFFLCGGLFLKTVLEPRLIFEYPYFLAGIFIIFLVPQMIILYNQPYLVPNRNLTPIFSMSFLCLAMGTLGYYVAPAIKLGNNLNVPLNLNKLKIIGVVYMLLGYFFLFLINRELGNSEEVETQLSGSVTIYFMFFNVIYIAFPIFLYFSFRKPSFINIFLTVLSALPTLNLIIFAGRREPTALFVLSIALTMFYQRGFTPPRAAIVGIIVFAMLIIPAIGDYREKAEEDPWLALTTLDLQKSFKNYFKIEEDEVLELAVAAHVLDSYSFHGEYTYGASYWNEMVFRYVPGQLLGTDFKESLYIGERSVIYRNGYERPPGITITGLADSFQQFSYFGFIFFFFLGGLFRYLWKLSVEHGNLLVQILYMLCFIQALLSVTHSTVVFLPGIFFSFIALWGAALYAKAETED</sequence>
<proteinExistence type="predicted"/>
<feature type="transmembrane region" description="Helical" evidence="1">
    <location>
        <begin position="340"/>
        <end position="359"/>
    </location>
</feature>
<evidence type="ECO:0000313" key="3">
    <source>
        <dbReference type="Proteomes" id="UP000323426"/>
    </source>
</evidence>
<evidence type="ECO:0008006" key="4">
    <source>
        <dbReference type="Google" id="ProtNLM"/>
    </source>
</evidence>
<feature type="transmembrane region" description="Helical" evidence="1">
    <location>
        <begin position="138"/>
        <end position="156"/>
    </location>
</feature>
<feature type="transmembrane region" description="Helical" evidence="1">
    <location>
        <begin position="62"/>
        <end position="82"/>
    </location>
</feature>
<keyword evidence="3" id="KW-1185">Reference proteome</keyword>
<dbReference type="AlphaFoldDB" id="A0A5M6DTM1"/>
<protein>
    <recommendedName>
        <fullName evidence="4">Oligosaccharide repeat unit polymerase</fullName>
    </recommendedName>
</protein>
<keyword evidence="1" id="KW-1133">Transmembrane helix</keyword>
<feature type="transmembrane region" description="Helical" evidence="1">
    <location>
        <begin position="390"/>
        <end position="410"/>
    </location>
</feature>
<comment type="caution">
    <text evidence="2">The sequence shown here is derived from an EMBL/GenBank/DDBJ whole genome shotgun (WGS) entry which is preliminary data.</text>
</comment>
<evidence type="ECO:0000313" key="2">
    <source>
        <dbReference type="EMBL" id="KAA5548775.1"/>
    </source>
</evidence>
<dbReference type="EMBL" id="VWSF01000002">
    <property type="protein sequence ID" value="KAA5548775.1"/>
    <property type="molecule type" value="Genomic_DNA"/>
</dbReference>
<dbReference type="RefSeq" id="WP_150087102.1">
    <property type="nucleotide sequence ID" value="NZ_VWSF01000002.1"/>
</dbReference>
<feature type="transmembrane region" description="Helical" evidence="1">
    <location>
        <begin position="32"/>
        <end position="50"/>
    </location>
</feature>
<feature type="transmembrane region" description="Helical" evidence="1">
    <location>
        <begin position="189"/>
        <end position="205"/>
    </location>
</feature>